<comment type="caution">
    <text evidence="2">The sequence shown here is derived from an EMBL/GenBank/DDBJ whole genome shotgun (WGS) entry which is preliminary data.</text>
</comment>
<name>A0AAD6XEY3_9AGAR</name>
<accession>A0AAD6XEY3</accession>
<dbReference type="EMBL" id="JARJCN010000103">
    <property type="protein sequence ID" value="KAJ7075133.1"/>
    <property type="molecule type" value="Genomic_DNA"/>
</dbReference>
<feature type="region of interest" description="Disordered" evidence="1">
    <location>
        <begin position="34"/>
        <end position="124"/>
    </location>
</feature>
<sequence>MLWIPEVRKTRQGTTFSPYASIAPLTSPDFDFAPLLVASSSQEPADGDLPDHEHNTNEPDEADDFMNEVDDTYPPPLPPDPWNEVDDVPERPTPPPPKRRRTAVDDMLDGKKPLTHSHRNRKSKRAKLFAEKGNVARLSTLNTHARAALATPLRQTLDAQTLPVAYGAYGAKVENAAESKGRTKARTLEELVRIGFEVVHWNGFDARPLVDARGRIFAVLAGQPRDAGWASAVERAYRDISAEGTAASFPAKMHHHRRGLFAAVNVGLSYGKGQRIPSRLLNPRYDPMLDRLLKNPDIDRMATFASAAFSLWAPRLYQYYWDHKEALLQHLPHLRLNFPRSVFSCAAFNFGPNVWTFRHRDGQNVPFGWCAIQAAGPFDPTKGGHLVLWNLRLAVEFPPGALILVPSATVAHSNVPVQEGDCRISFTQYTAGGLMRYVDNGFRTEGELAAEDPEEFKRMAALKELRWEMGLGLLSTVDELLERKPDE</sequence>
<evidence type="ECO:0000313" key="3">
    <source>
        <dbReference type="Proteomes" id="UP001222325"/>
    </source>
</evidence>
<feature type="compositionally biased region" description="Basic and acidic residues" evidence="1">
    <location>
        <begin position="102"/>
        <end position="112"/>
    </location>
</feature>
<keyword evidence="3" id="KW-1185">Reference proteome</keyword>
<evidence type="ECO:0000256" key="1">
    <source>
        <dbReference type="SAM" id="MobiDB-lite"/>
    </source>
</evidence>
<proteinExistence type="predicted"/>
<feature type="compositionally biased region" description="Basic residues" evidence="1">
    <location>
        <begin position="113"/>
        <end position="124"/>
    </location>
</feature>
<protein>
    <submittedName>
        <fullName evidence="2">Uncharacterized protein</fullName>
    </submittedName>
</protein>
<gene>
    <name evidence="2" type="ORF">B0H15DRAFT_806434</name>
</gene>
<dbReference type="Gene3D" id="3.60.130.30">
    <property type="match status" value="1"/>
</dbReference>
<dbReference type="Proteomes" id="UP001222325">
    <property type="component" value="Unassembled WGS sequence"/>
</dbReference>
<organism evidence="2 3">
    <name type="scientific">Mycena belliarum</name>
    <dbReference type="NCBI Taxonomy" id="1033014"/>
    <lineage>
        <taxon>Eukaryota</taxon>
        <taxon>Fungi</taxon>
        <taxon>Dikarya</taxon>
        <taxon>Basidiomycota</taxon>
        <taxon>Agaricomycotina</taxon>
        <taxon>Agaricomycetes</taxon>
        <taxon>Agaricomycetidae</taxon>
        <taxon>Agaricales</taxon>
        <taxon>Marasmiineae</taxon>
        <taxon>Mycenaceae</taxon>
        <taxon>Mycena</taxon>
    </lineage>
</organism>
<reference evidence="2" key="1">
    <citation type="submission" date="2023-03" db="EMBL/GenBank/DDBJ databases">
        <title>Massive genome expansion in bonnet fungi (Mycena s.s.) driven by repeated elements and novel gene families across ecological guilds.</title>
        <authorList>
            <consortium name="Lawrence Berkeley National Laboratory"/>
            <person name="Harder C.B."/>
            <person name="Miyauchi S."/>
            <person name="Viragh M."/>
            <person name="Kuo A."/>
            <person name="Thoen E."/>
            <person name="Andreopoulos B."/>
            <person name="Lu D."/>
            <person name="Skrede I."/>
            <person name="Drula E."/>
            <person name="Henrissat B."/>
            <person name="Morin E."/>
            <person name="Kohler A."/>
            <person name="Barry K."/>
            <person name="LaButti K."/>
            <person name="Morin E."/>
            <person name="Salamov A."/>
            <person name="Lipzen A."/>
            <person name="Mereny Z."/>
            <person name="Hegedus B."/>
            <person name="Baldrian P."/>
            <person name="Stursova M."/>
            <person name="Weitz H."/>
            <person name="Taylor A."/>
            <person name="Grigoriev I.V."/>
            <person name="Nagy L.G."/>
            <person name="Martin F."/>
            <person name="Kauserud H."/>
        </authorList>
    </citation>
    <scope>NUCLEOTIDE SEQUENCE</scope>
    <source>
        <strain evidence="2">CBHHK173m</strain>
    </source>
</reference>
<evidence type="ECO:0000313" key="2">
    <source>
        <dbReference type="EMBL" id="KAJ7075133.1"/>
    </source>
</evidence>
<dbReference type="AlphaFoldDB" id="A0AAD6XEY3"/>
<feature type="compositionally biased region" description="Acidic residues" evidence="1">
    <location>
        <begin position="58"/>
        <end position="71"/>
    </location>
</feature>